<sequence>MRPQSTLFPASLAVALTLLSAPALALTADLVAPQAFSGETGSTERHSAIQRNDSAVAQEWGLSSQEFQRYRTLMQGSRGVYSPGLDPLTALGIEAQSDAERRRYAELQVRAEAQRVQKELAYDQAYREAWNRLYPNLQPVQAGGQAAPQASPAVRGNGRLAVFVTDSCTACTERVQALQSAGQAFDLYLIGSQNDDARIRRWAVLAGIDPAKVRTRQITLNHDAGRWVQLGLGGELPAAVREVNGQWLRQ</sequence>
<proteinExistence type="predicted"/>
<keyword evidence="1" id="KW-0732">Signal</keyword>
<evidence type="ECO:0000313" key="3">
    <source>
        <dbReference type="Proteomes" id="UP000250579"/>
    </source>
</evidence>
<feature type="signal peptide" evidence="1">
    <location>
        <begin position="1"/>
        <end position="25"/>
    </location>
</feature>
<accession>A0A2Z5AE71</accession>
<dbReference type="EMBL" id="CP022198">
    <property type="protein sequence ID" value="AXA68583.1"/>
    <property type="molecule type" value="Genomic_DNA"/>
</dbReference>
<dbReference type="InterPro" id="IPR022293">
    <property type="entry name" value="Integrating-conj_element"/>
</dbReference>
<dbReference type="NCBIfam" id="TIGR03759">
    <property type="entry name" value="conj_TIGR03759"/>
    <property type="match status" value="1"/>
</dbReference>
<dbReference type="Proteomes" id="UP000250579">
    <property type="component" value="Chromosome"/>
</dbReference>
<feature type="chain" id="PRO_5016385254" evidence="1">
    <location>
        <begin position="26"/>
        <end position="250"/>
    </location>
</feature>
<evidence type="ECO:0000313" key="2">
    <source>
        <dbReference type="EMBL" id="AXA68583.1"/>
    </source>
</evidence>
<dbReference type="RefSeq" id="WP_208692681.1">
    <property type="nucleotide sequence ID" value="NZ_CP022198.1"/>
</dbReference>
<reference evidence="2 3" key="1">
    <citation type="submission" date="2017-06" db="EMBL/GenBank/DDBJ databases">
        <title>Evolution towards high GC content and high-temperature stress adaptation in endophytic Pseudomonas oryzihabitans impacted its plant-growth promoting traits.</title>
        <authorList>
            <person name="Nascimento F.X."/>
        </authorList>
    </citation>
    <scope>NUCLEOTIDE SEQUENCE [LARGE SCALE GENOMIC DNA]</scope>
    <source>
        <strain evidence="2 3">MS8</strain>
    </source>
</reference>
<name>A0A2Z5AE71_9PSED</name>
<protein>
    <submittedName>
        <fullName evidence="2">Integrating conjugative element protein</fullName>
    </submittedName>
</protein>
<gene>
    <name evidence="2" type="ORF">CE139_23180</name>
</gene>
<dbReference type="AlphaFoldDB" id="A0A2Z5AE71"/>
<organism evidence="2 3">
    <name type="scientific">Pseudomonas oryzihabitans</name>
    <dbReference type="NCBI Taxonomy" id="47885"/>
    <lineage>
        <taxon>Bacteria</taxon>
        <taxon>Pseudomonadati</taxon>
        <taxon>Pseudomonadota</taxon>
        <taxon>Gammaproteobacteria</taxon>
        <taxon>Pseudomonadales</taxon>
        <taxon>Pseudomonadaceae</taxon>
        <taxon>Pseudomonas</taxon>
    </lineage>
</organism>
<evidence type="ECO:0000256" key="1">
    <source>
        <dbReference type="SAM" id="SignalP"/>
    </source>
</evidence>